<dbReference type="SUPFAM" id="SSF103473">
    <property type="entry name" value="MFS general substrate transporter"/>
    <property type="match status" value="1"/>
</dbReference>
<keyword evidence="1" id="KW-0812">Transmembrane</keyword>
<dbReference type="Gene3D" id="1.20.1250.20">
    <property type="entry name" value="MFS general substrate transporter like domains"/>
    <property type="match status" value="1"/>
</dbReference>
<proteinExistence type="predicted"/>
<evidence type="ECO:0000313" key="2">
    <source>
        <dbReference type="EMBL" id="CAB3235750.1"/>
    </source>
</evidence>
<dbReference type="GO" id="GO:0016020">
    <property type="term" value="C:membrane"/>
    <property type="evidence" value="ECO:0007669"/>
    <property type="project" value="TreeGrafter"/>
</dbReference>
<dbReference type="OrthoDB" id="5290825at2759"/>
<keyword evidence="1" id="KW-0472">Membrane</keyword>
<gene>
    <name evidence="3" type="ORF">APLA_LOCUS13293</name>
    <name evidence="2" type="ORF">APLA_LOCUS6283</name>
</gene>
<evidence type="ECO:0000256" key="1">
    <source>
        <dbReference type="SAM" id="Phobius"/>
    </source>
</evidence>
<organism evidence="2 4">
    <name type="scientific">Arctia plantaginis</name>
    <name type="common">Wood tiger moth</name>
    <name type="synonym">Phalaena plantaginis</name>
    <dbReference type="NCBI Taxonomy" id="874455"/>
    <lineage>
        <taxon>Eukaryota</taxon>
        <taxon>Metazoa</taxon>
        <taxon>Ecdysozoa</taxon>
        <taxon>Arthropoda</taxon>
        <taxon>Hexapoda</taxon>
        <taxon>Insecta</taxon>
        <taxon>Pterygota</taxon>
        <taxon>Neoptera</taxon>
        <taxon>Endopterygota</taxon>
        <taxon>Lepidoptera</taxon>
        <taxon>Glossata</taxon>
        <taxon>Ditrysia</taxon>
        <taxon>Noctuoidea</taxon>
        <taxon>Erebidae</taxon>
        <taxon>Arctiinae</taxon>
        <taxon>Arctia</taxon>
    </lineage>
</organism>
<accession>A0A8S0ZRN1</accession>
<keyword evidence="1" id="KW-1133">Transmembrane helix</keyword>
<feature type="transmembrane region" description="Helical" evidence="1">
    <location>
        <begin position="28"/>
        <end position="48"/>
    </location>
</feature>
<feature type="transmembrane region" description="Helical" evidence="1">
    <location>
        <begin position="69"/>
        <end position="87"/>
    </location>
</feature>
<dbReference type="EMBL" id="CADEBC010000485">
    <property type="protein sequence ID" value="CAB3235750.1"/>
    <property type="molecule type" value="Genomic_DNA"/>
</dbReference>
<evidence type="ECO:0000313" key="4">
    <source>
        <dbReference type="Proteomes" id="UP000494106"/>
    </source>
</evidence>
<comment type="caution">
    <text evidence="2">The sequence shown here is derived from an EMBL/GenBank/DDBJ whole genome shotgun (WGS) entry which is preliminary data.</text>
</comment>
<evidence type="ECO:0000313" key="5">
    <source>
        <dbReference type="Proteomes" id="UP000494256"/>
    </source>
</evidence>
<protein>
    <recommendedName>
        <fullName evidence="6">Sugar transporter</fullName>
    </recommendedName>
</protein>
<sequence>MANSTNIEDKTIKDIHGKSSWTPFFRQLFVVNGVWTIYFVLGLCYGAPNVTIPQIRKEANSTEAVSEDMASWLTSIHGYSALPWIIILPILTRTFGRRLPFLILCITTIIACGPMILACSVYGELTPIRYRSSSLPILAIFSEVLMATVLKISPNIFKVFGLHGAFLFYGITSSVFAFLLYKYLPESKDKTLQEIEIYFIEIQRQENIPEQLKNQKDS</sequence>
<reference evidence="4 5" key="1">
    <citation type="submission" date="2020-04" db="EMBL/GenBank/DDBJ databases">
        <authorList>
            <person name="Wallbank WR R."/>
            <person name="Pardo Diaz C."/>
            <person name="Kozak K."/>
            <person name="Martin S."/>
            <person name="Jiggins C."/>
            <person name="Moest M."/>
            <person name="Warren A I."/>
            <person name="Byers J.R.P. K."/>
            <person name="Montejo-Kovacevich G."/>
            <person name="Yen C E."/>
        </authorList>
    </citation>
    <scope>NUCLEOTIDE SEQUENCE [LARGE SCALE GENOMIC DNA]</scope>
</reference>
<dbReference type="Proteomes" id="UP000494256">
    <property type="component" value="Unassembled WGS sequence"/>
</dbReference>
<dbReference type="GO" id="GO:0022857">
    <property type="term" value="F:transmembrane transporter activity"/>
    <property type="evidence" value="ECO:0007669"/>
    <property type="project" value="TreeGrafter"/>
</dbReference>
<dbReference type="PANTHER" id="PTHR48021:SF68">
    <property type="entry name" value="MAJOR FACILITATOR SUPERFAMILY (MFS) PROFILE DOMAIN-CONTAINING PROTEIN"/>
    <property type="match status" value="1"/>
</dbReference>
<name>A0A8S0ZRN1_ARCPL</name>
<dbReference type="InterPro" id="IPR036259">
    <property type="entry name" value="MFS_trans_sf"/>
</dbReference>
<dbReference type="AlphaFoldDB" id="A0A8S0ZRN1"/>
<feature type="transmembrane region" description="Helical" evidence="1">
    <location>
        <begin position="159"/>
        <end position="181"/>
    </location>
</feature>
<keyword evidence="4" id="KW-1185">Reference proteome</keyword>
<dbReference type="EMBL" id="CADEBD010000348">
    <property type="protein sequence ID" value="CAB3250773.1"/>
    <property type="molecule type" value="Genomic_DNA"/>
</dbReference>
<evidence type="ECO:0008006" key="6">
    <source>
        <dbReference type="Google" id="ProtNLM"/>
    </source>
</evidence>
<feature type="transmembrane region" description="Helical" evidence="1">
    <location>
        <begin position="99"/>
        <end position="123"/>
    </location>
</feature>
<dbReference type="Proteomes" id="UP000494106">
    <property type="component" value="Unassembled WGS sequence"/>
</dbReference>
<dbReference type="InterPro" id="IPR050549">
    <property type="entry name" value="MFS_Trehalose_Transporter"/>
</dbReference>
<evidence type="ECO:0000313" key="3">
    <source>
        <dbReference type="EMBL" id="CAB3250773.1"/>
    </source>
</evidence>
<dbReference type="PANTHER" id="PTHR48021">
    <property type="match status" value="1"/>
</dbReference>